<dbReference type="Proteomes" id="UP001528040">
    <property type="component" value="Unassembled WGS sequence"/>
</dbReference>
<keyword evidence="7" id="KW-1185">Reference proteome</keyword>
<dbReference type="PROSITE" id="PS50935">
    <property type="entry name" value="SSB"/>
    <property type="match status" value="1"/>
</dbReference>
<dbReference type="HAMAP" id="MF_00984">
    <property type="entry name" value="SSB"/>
    <property type="match status" value="1"/>
</dbReference>
<evidence type="ECO:0000313" key="7">
    <source>
        <dbReference type="Proteomes" id="UP001528040"/>
    </source>
</evidence>
<accession>A0ABT4W2Z4</accession>
<reference evidence="6 7" key="1">
    <citation type="submission" date="2023-01" db="EMBL/GenBank/DDBJ databases">
        <authorList>
            <person name="Yoon J.-W."/>
        </authorList>
    </citation>
    <scope>NUCLEOTIDE SEQUENCE [LARGE SCALE GENOMIC DNA]</scope>
    <source>
        <strain evidence="6 7">KMU-50</strain>
    </source>
</reference>
<comment type="function">
    <text evidence="3">Plays an important role in DNA replication, recombination and repair. Binds to ssDNA and to an array of partner proteins to recruit them to their sites of action during DNA metabolism.</text>
</comment>
<dbReference type="Gene3D" id="2.40.50.140">
    <property type="entry name" value="Nucleic acid-binding proteins"/>
    <property type="match status" value="1"/>
</dbReference>
<dbReference type="InterPro" id="IPR012340">
    <property type="entry name" value="NA-bd_OB-fold"/>
</dbReference>
<gene>
    <name evidence="6" type="primary">ssb</name>
    <name evidence="6" type="ORF">O2N63_12425</name>
</gene>
<evidence type="ECO:0000256" key="1">
    <source>
        <dbReference type="ARBA" id="ARBA00023125"/>
    </source>
</evidence>
<comment type="caution">
    <text evidence="3">Lacks conserved residue(s) required for the propagation of feature annotation.</text>
</comment>
<comment type="caution">
    <text evidence="6">The sequence shown here is derived from an EMBL/GenBank/DDBJ whole genome shotgun (WGS) entry which is preliminary data.</text>
</comment>
<dbReference type="InterPro" id="IPR011344">
    <property type="entry name" value="ssDNA-bd"/>
</dbReference>
<protein>
    <recommendedName>
        <fullName evidence="3 4">Single-stranded DNA-binding protein</fullName>
        <shortName evidence="3">SSB</shortName>
    </recommendedName>
</protein>
<proteinExistence type="inferred from homology"/>
<organism evidence="6 7">
    <name type="scientific">Aliiroseovarius salicola</name>
    <dbReference type="NCBI Taxonomy" id="3009082"/>
    <lineage>
        <taxon>Bacteria</taxon>
        <taxon>Pseudomonadati</taxon>
        <taxon>Pseudomonadota</taxon>
        <taxon>Alphaproteobacteria</taxon>
        <taxon>Rhodobacterales</taxon>
        <taxon>Paracoccaceae</taxon>
        <taxon>Aliiroseovarius</taxon>
    </lineage>
</organism>
<name>A0ABT4W2Z4_9RHOB</name>
<dbReference type="GO" id="GO:0003677">
    <property type="term" value="F:DNA binding"/>
    <property type="evidence" value="ECO:0007669"/>
    <property type="project" value="UniProtKB-KW"/>
</dbReference>
<feature type="compositionally biased region" description="Gly residues" evidence="5">
    <location>
        <begin position="119"/>
        <end position="155"/>
    </location>
</feature>
<keyword evidence="3" id="KW-0235">DNA replication</keyword>
<dbReference type="Pfam" id="PF00436">
    <property type="entry name" value="SSB"/>
    <property type="match status" value="1"/>
</dbReference>
<dbReference type="RefSeq" id="WP_271054598.1">
    <property type="nucleotide sequence ID" value="NZ_JAQIIO010000006.1"/>
</dbReference>
<comment type="subunit">
    <text evidence="3">Homotetramer.</text>
</comment>
<keyword evidence="3" id="KW-0227">DNA damage</keyword>
<keyword evidence="3" id="KW-0234">DNA repair</keyword>
<dbReference type="SUPFAM" id="SSF50249">
    <property type="entry name" value="Nucleic acid-binding proteins"/>
    <property type="match status" value="1"/>
</dbReference>
<evidence type="ECO:0000313" key="6">
    <source>
        <dbReference type="EMBL" id="MDA5094891.1"/>
    </source>
</evidence>
<feature type="region of interest" description="Disordered" evidence="5">
    <location>
        <begin position="114"/>
        <end position="162"/>
    </location>
</feature>
<evidence type="ECO:0000256" key="5">
    <source>
        <dbReference type="SAM" id="MobiDB-lite"/>
    </source>
</evidence>
<evidence type="ECO:0000256" key="2">
    <source>
        <dbReference type="ARBA" id="ARBA00023172"/>
    </source>
</evidence>
<dbReference type="NCBIfam" id="TIGR00621">
    <property type="entry name" value="ssb"/>
    <property type="match status" value="1"/>
</dbReference>
<dbReference type="CDD" id="cd04496">
    <property type="entry name" value="SSB_OBF"/>
    <property type="match status" value="1"/>
</dbReference>
<feature type="short sequence motif" description="Important for interaction with partner proteins" evidence="3">
    <location>
        <begin position="157"/>
        <end position="162"/>
    </location>
</feature>
<evidence type="ECO:0000256" key="3">
    <source>
        <dbReference type="HAMAP-Rule" id="MF_00984"/>
    </source>
</evidence>
<keyword evidence="1 3" id="KW-0238">DNA-binding</keyword>
<evidence type="ECO:0000256" key="4">
    <source>
        <dbReference type="RuleBase" id="RU000524"/>
    </source>
</evidence>
<keyword evidence="2 3" id="KW-0233">DNA recombination</keyword>
<dbReference type="PANTHER" id="PTHR10302:SF27">
    <property type="entry name" value="SINGLE-STRANDED DNA-BINDING PROTEIN"/>
    <property type="match status" value="1"/>
</dbReference>
<dbReference type="InterPro" id="IPR000424">
    <property type="entry name" value="Primosome_PriB/ssb"/>
</dbReference>
<dbReference type="PANTHER" id="PTHR10302">
    <property type="entry name" value="SINGLE-STRANDED DNA-BINDING PROTEIN"/>
    <property type="match status" value="1"/>
</dbReference>
<dbReference type="EMBL" id="JAQIIO010000006">
    <property type="protein sequence ID" value="MDA5094891.1"/>
    <property type="molecule type" value="Genomic_DNA"/>
</dbReference>
<sequence>MAGSLNKVMLIGNLGRDPEVRSFQNGGKVCNLRIATSETWKDRNTGERRERTEWHSVAIFNEGLVRVAEQYLRKGSKVYVEGQLQTRKWQDQSGNDRYSTEVVLQGFGSTLTMLDGRGDNQGGGQSGGGYDQGGGYGGGNQGGSGGQQSGPAGGGFDDEIPF</sequence>